<dbReference type="EMBL" id="VSSQ01025337">
    <property type="protein sequence ID" value="MPM73395.1"/>
    <property type="molecule type" value="Genomic_DNA"/>
</dbReference>
<reference evidence="1" key="1">
    <citation type="submission" date="2019-08" db="EMBL/GenBank/DDBJ databases">
        <authorList>
            <person name="Kucharzyk K."/>
            <person name="Murdoch R.W."/>
            <person name="Higgins S."/>
            <person name="Loffler F."/>
        </authorList>
    </citation>
    <scope>NUCLEOTIDE SEQUENCE</scope>
</reference>
<comment type="caution">
    <text evidence="1">The sequence shown here is derived from an EMBL/GenBank/DDBJ whole genome shotgun (WGS) entry which is preliminary data.</text>
</comment>
<protein>
    <submittedName>
        <fullName evidence="1">Uncharacterized protein</fullName>
    </submittedName>
</protein>
<evidence type="ECO:0000313" key="1">
    <source>
        <dbReference type="EMBL" id="MPM73395.1"/>
    </source>
</evidence>
<proteinExistence type="predicted"/>
<sequence length="95" mass="10879">MFVLQVKCYRVNQCACVISVPGMHYHAGWFVDNHQVVVFINNIEGNILRENLQFPPRTIHHNSDDIQWFNLVARFYGDPVHQNTSGIGSLLDPVS</sequence>
<organism evidence="1">
    <name type="scientific">bioreactor metagenome</name>
    <dbReference type="NCBI Taxonomy" id="1076179"/>
    <lineage>
        <taxon>unclassified sequences</taxon>
        <taxon>metagenomes</taxon>
        <taxon>ecological metagenomes</taxon>
    </lineage>
</organism>
<gene>
    <name evidence="1" type="ORF">SDC9_120375</name>
</gene>
<name>A0A645C739_9ZZZZ</name>
<accession>A0A645C739</accession>
<dbReference type="AlphaFoldDB" id="A0A645C739"/>